<dbReference type="EMBL" id="JAWJAV010000014">
    <property type="protein sequence ID" value="MDV2622196.1"/>
    <property type="molecule type" value="Genomic_DNA"/>
</dbReference>
<proteinExistence type="inferred from homology"/>
<dbReference type="InterPro" id="IPR036390">
    <property type="entry name" value="WH_DNA-bd_sf"/>
</dbReference>
<accession>A0AAW8YKB3</accession>
<dbReference type="Gene3D" id="1.10.10.10">
    <property type="entry name" value="Winged helix-like DNA-binding domain superfamily/Winged helix DNA-binding domain"/>
    <property type="match status" value="2"/>
</dbReference>
<dbReference type="InterPro" id="IPR036388">
    <property type="entry name" value="WH-like_DNA-bd_sf"/>
</dbReference>
<dbReference type="GO" id="GO:0006270">
    <property type="term" value="P:DNA replication initiation"/>
    <property type="evidence" value="ECO:0007669"/>
    <property type="project" value="InterPro"/>
</dbReference>
<dbReference type="Pfam" id="PF21205">
    <property type="entry name" value="Rep3_C"/>
    <property type="match status" value="1"/>
</dbReference>
<organism evidence="3 4">
    <name type="scientific">Pediococcus acidilactici</name>
    <dbReference type="NCBI Taxonomy" id="1254"/>
    <lineage>
        <taxon>Bacteria</taxon>
        <taxon>Bacillati</taxon>
        <taxon>Bacillota</taxon>
        <taxon>Bacilli</taxon>
        <taxon>Lactobacillales</taxon>
        <taxon>Lactobacillaceae</taxon>
        <taxon>Pediococcus</taxon>
        <taxon>Pediococcus acidilactici group</taxon>
    </lineage>
</organism>
<dbReference type="SUPFAM" id="SSF46785">
    <property type="entry name" value="Winged helix' DNA-binding domain"/>
    <property type="match status" value="2"/>
</dbReference>
<dbReference type="Proteomes" id="UP001280897">
    <property type="component" value="Unassembled WGS sequence"/>
</dbReference>
<evidence type="ECO:0000313" key="4">
    <source>
        <dbReference type="Proteomes" id="UP001280897"/>
    </source>
</evidence>
<dbReference type="GO" id="GO:0003887">
    <property type="term" value="F:DNA-directed DNA polymerase activity"/>
    <property type="evidence" value="ECO:0007669"/>
    <property type="project" value="InterPro"/>
</dbReference>
<sequence length="249" mass="28776">MKEKVEIKTNELTKNLLSRQDYLVTQGNDLAKAFGNLKAFEHKLLDFCFSYVTRDSKLDDTFKAQASDVLKHFGLTDSGTNYTRVIKGFKTLNEETPLYFLVKDEDGSDSVLMTQLFNFIRISKNKTITFKFSEHVAPYVFDLREKYYSFHLSELSRIKSKYTLILMKMYQAQKMGNQKTVTITGEMNDWQDWFLGVDRSSNWTAGRFKQKVLNVAVDELIETLNVTIVLNTIKKGVKVTGYEITINSD</sequence>
<comment type="caution">
    <text evidence="3">The sequence shown here is derived from an EMBL/GenBank/DDBJ whole genome shotgun (WGS) entry which is preliminary data.</text>
</comment>
<dbReference type="Pfam" id="PF01051">
    <property type="entry name" value="Rep3_N"/>
    <property type="match status" value="1"/>
</dbReference>
<dbReference type="RefSeq" id="WP_098040835.1">
    <property type="nucleotide sequence ID" value="NZ_CP098370.1"/>
</dbReference>
<comment type="similarity">
    <text evidence="1">Belongs to the initiator RepB protein family.</text>
</comment>
<dbReference type="InterPro" id="IPR000525">
    <property type="entry name" value="Initiator_Rep_WH1"/>
</dbReference>
<evidence type="ECO:0000256" key="1">
    <source>
        <dbReference type="ARBA" id="ARBA00038283"/>
    </source>
</evidence>
<reference evidence="3" key="2">
    <citation type="submission" date="2023-10" db="EMBL/GenBank/DDBJ databases">
        <authorList>
            <person name="Khurajog B."/>
        </authorList>
    </citation>
    <scope>NUCLEOTIDE SEQUENCE</scope>
    <source>
        <strain evidence="3">BF9</strain>
    </source>
</reference>
<feature type="domain" description="Initiator Rep protein WH1" evidence="2">
    <location>
        <begin position="24"/>
        <end position="169"/>
    </location>
</feature>
<reference evidence="3" key="1">
    <citation type="journal article" date="2023" name="PeerJ">
        <title>Selection and evaluation of lactic acid bacteria from chicken feces in Thailand as potential probiotics.</title>
        <authorList>
            <person name="Khurajog B."/>
            <person name="Disastra Y."/>
            <person name="Lawwyne L.D."/>
            <person name="Sirichokchatchawan W."/>
            <person name="Niyomtham W."/>
            <person name="Yindee J."/>
            <person name="Hampson D.J."/>
            <person name="Prapasarakul N."/>
        </authorList>
    </citation>
    <scope>NUCLEOTIDE SEQUENCE</scope>
    <source>
        <strain evidence="3">BF9</strain>
    </source>
</reference>
<name>A0AAW8YKB3_PEDAC</name>
<evidence type="ECO:0000259" key="2">
    <source>
        <dbReference type="Pfam" id="PF01051"/>
    </source>
</evidence>
<protein>
    <submittedName>
        <fullName evidence="3">Replication initiation protein</fullName>
    </submittedName>
</protein>
<dbReference type="AlphaFoldDB" id="A0AAW8YKB3"/>
<gene>
    <name evidence="3" type="ORF">R0G89_10900</name>
</gene>
<evidence type="ECO:0000313" key="3">
    <source>
        <dbReference type="EMBL" id="MDV2622196.1"/>
    </source>
</evidence>